<dbReference type="OrthoDB" id="226102at2157"/>
<sequence>MTEPDIEVLDDSQGYPYSSHISVEGTEVQHGDLLLVFESGESRTVDFFERVYVFTWKGIITHLIDGPLPAEFREFEEFAEDKESGRIAVVPEREQASFFKDDETIRTVSLYQYIYQEGMQPILVDEQRDPIDRDPYEQRVTLCGDSDEVIEELFSNTPPASVDESRHLRKFLLAAGYNESSLPESDEAQLNQFTE</sequence>
<dbReference type="Proteomes" id="UP000628840">
    <property type="component" value="Unassembled WGS sequence"/>
</dbReference>
<name>A0A830EYB3_9EURY</name>
<dbReference type="EMBL" id="BMPF01000005">
    <property type="protein sequence ID" value="GGL41700.1"/>
    <property type="molecule type" value="Genomic_DNA"/>
</dbReference>
<dbReference type="RefSeq" id="WP_188884178.1">
    <property type="nucleotide sequence ID" value="NZ_BMPF01000005.1"/>
</dbReference>
<dbReference type="AlphaFoldDB" id="A0A830EYB3"/>
<proteinExistence type="predicted"/>
<keyword evidence="2" id="KW-1185">Reference proteome</keyword>
<gene>
    <name evidence="1" type="ORF">GCM10009037_26640</name>
</gene>
<comment type="caution">
    <text evidence="1">The sequence shown here is derived from an EMBL/GenBank/DDBJ whole genome shotgun (WGS) entry which is preliminary data.</text>
</comment>
<reference evidence="1 2" key="1">
    <citation type="journal article" date="2019" name="Int. J. Syst. Evol. Microbiol.">
        <title>The Global Catalogue of Microorganisms (GCM) 10K type strain sequencing project: providing services to taxonomists for standard genome sequencing and annotation.</title>
        <authorList>
            <consortium name="The Broad Institute Genomics Platform"/>
            <consortium name="The Broad Institute Genome Sequencing Center for Infectious Disease"/>
            <person name="Wu L."/>
            <person name="Ma J."/>
        </authorList>
    </citation>
    <scope>NUCLEOTIDE SEQUENCE [LARGE SCALE GENOMIC DNA]</scope>
    <source>
        <strain evidence="1 2">JCM 19585</strain>
    </source>
</reference>
<accession>A0A830EYB3</accession>
<organism evidence="1 2">
    <name type="scientific">Halarchaeum grantii</name>
    <dbReference type="NCBI Taxonomy" id="1193105"/>
    <lineage>
        <taxon>Archaea</taxon>
        <taxon>Methanobacteriati</taxon>
        <taxon>Methanobacteriota</taxon>
        <taxon>Stenosarchaea group</taxon>
        <taxon>Halobacteria</taxon>
        <taxon>Halobacteriales</taxon>
        <taxon>Halobacteriaceae</taxon>
    </lineage>
</organism>
<evidence type="ECO:0000313" key="2">
    <source>
        <dbReference type="Proteomes" id="UP000628840"/>
    </source>
</evidence>
<protein>
    <submittedName>
        <fullName evidence="1">Uncharacterized protein</fullName>
    </submittedName>
</protein>
<evidence type="ECO:0000313" key="1">
    <source>
        <dbReference type="EMBL" id="GGL41700.1"/>
    </source>
</evidence>